<evidence type="ECO:0000313" key="6">
    <source>
        <dbReference type="Proteomes" id="UP001382455"/>
    </source>
</evidence>
<dbReference type="EMBL" id="JBAWKS010000001">
    <property type="protein sequence ID" value="MEI4549420.1"/>
    <property type="molecule type" value="Genomic_DNA"/>
</dbReference>
<dbReference type="SUPFAM" id="SSF48452">
    <property type="entry name" value="TPR-like"/>
    <property type="match status" value="1"/>
</dbReference>
<dbReference type="PANTHER" id="PTHR16193:SF0">
    <property type="entry name" value="TETRATRICOPEPTIDE REPEAT PROTEIN 27"/>
    <property type="match status" value="1"/>
</dbReference>
<protein>
    <submittedName>
        <fullName evidence="5">Tetratricopeptide repeat protein</fullName>
    </submittedName>
</protein>
<dbReference type="PROSITE" id="PS50005">
    <property type="entry name" value="TPR"/>
    <property type="match status" value="1"/>
</dbReference>
<gene>
    <name evidence="5" type="ORF">WAE96_06855</name>
</gene>
<dbReference type="RefSeq" id="WP_336434972.1">
    <property type="nucleotide sequence ID" value="NZ_JBAWKS010000001.1"/>
</dbReference>
<organism evidence="5 6">
    <name type="scientific">Pseudoalteromonas spongiae</name>
    <dbReference type="NCBI Taxonomy" id="298657"/>
    <lineage>
        <taxon>Bacteria</taxon>
        <taxon>Pseudomonadati</taxon>
        <taxon>Pseudomonadota</taxon>
        <taxon>Gammaproteobacteria</taxon>
        <taxon>Alteromonadales</taxon>
        <taxon>Pseudoalteromonadaceae</taxon>
        <taxon>Pseudoalteromonas</taxon>
    </lineage>
</organism>
<keyword evidence="4" id="KW-0732">Signal</keyword>
<reference evidence="5 6" key="1">
    <citation type="submission" date="2023-12" db="EMBL/GenBank/DDBJ databases">
        <title>Friends and Foes: Symbiotic and Algicidal bacterial influence on Karenia brevis blooms.</title>
        <authorList>
            <person name="Fei C."/>
            <person name="Mohamed A.R."/>
            <person name="Booker A."/>
            <person name="Arshad M."/>
            <person name="Klass S."/>
            <person name="Ahn S."/>
            <person name="Gilbert P.M."/>
            <person name="Heil C.A."/>
            <person name="Martinez J.M."/>
            <person name="Amin S.A."/>
        </authorList>
    </citation>
    <scope>NUCLEOTIDE SEQUENCE [LARGE SCALE GENOMIC DNA]</scope>
    <source>
        <strain evidence="5 6">CE15</strain>
    </source>
</reference>
<dbReference type="SMART" id="SM00028">
    <property type="entry name" value="TPR"/>
    <property type="match status" value="1"/>
</dbReference>
<dbReference type="Proteomes" id="UP001382455">
    <property type="component" value="Unassembled WGS sequence"/>
</dbReference>
<name>A0ABU8ER24_9GAMM</name>
<feature type="repeat" description="TPR" evidence="3">
    <location>
        <begin position="71"/>
        <end position="104"/>
    </location>
</feature>
<keyword evidence="2 3" id="KW-0802">TPR repeat</keyword>
<feature type="chain" id="PRO_5045530749" evidence="4">
    <location>
        <begin position="21"/>
        <end position="164"/>
    </location>
</feature>
<sequence>MVRALIKIITLVLCVSTLLACSTAPKHEPTKSTKLNLIAIEANAETAYRSGQLELAEGLYRQLLSEKRNYAPAWFRLGNIYTRTNRLDAAVTAYQNCINSDSEHAKAWHNLAIARVRQATDILIEAQNHLVVDTSAKSRMDQLFLELMRIQSSKTTDTTVASND</sequence>
<dbReference type="PANTHER" id="PTHR16193">
    <property type="entry name" value="TETRATRICOPEPTIDE REPEAT PROTEIN 27"/>
    <property type="match status" value="1"/>
</dbReference>
<keyword evidence="6" id="KW-1185">Reference proteome</keyword>
<dbReference type="InterPro" id="IPR011990">
    <property type="entry name" value="TPR-like_helical_dom_sf"/>
</dbReference>
<proteinExistence type="predicted"/>
<dbReference type="Pfam" id="PF14559">
    <property type="entry name" value="TPR_19"/>
    <property type="match status" value="1"/>
</dbReference>
<evidence type="ECO:0000256" key="3">
    <source>
        <dbReference type="PROSITE-ProRule" id="PRU00339"/>
    </source>
</evidence>
<evidence type="ECO:0000256" key="1">
    <source>
        <dbReference type="ARBA" id="ARBA00022737"/>
    </source>
</evidence>
<keyword evidence="1" id="KW-0677">Repeat</keyword>
<evidence type="ECO:0000256" key="2">
    <source>
        <dbReference type="ARBA" id="ARBA00022803"/>
    </source>
</evidence>
<dbReference type="InterPro" id="IPR044244">
    <property type="entry name" value="TTC27/Emw1"/>
</dbReference>
<feature type="signal peptide" evidence="4">
    <location>
        <begin position="1"/>
        <end position="20"/>
    </location>
</feature>
<evidence type="ECO:0000256" key="4">
    <source>
        <dbReference type="SAM" id="SignalP"/>
    </source>
</evidence>
<dbReference type="PROSITE" id="PS51257">
    <property type="entry name" value="PROKAR_LIPOPROTEIN"/>
    <property type="match status" value="1"/>
</dbReference>
<dbReference type="InterPro" id="IPR019734">
    <property type="entry name" value="TPR_rpt"/>
</dbReference>
<dbReference type="Gene3D" id="1.25.40.10">
    <property type="entry name" value="Tetratricopeptide repeat domain"/>
    <property type="match status" value="1"/>
</dbReference>
<comment type="caution">
    <text evidence="5">The sequence shown here is derived from an EMBL/GenBank/DDBJ whole genome shotgun (WGS) entry which is preliminary data.</text>
</comment>
<evidence type="ECO:0000313" key="5">
    <source>
        <dbReference type="EMBL" id="MEI4549420.1"/>
    </source>
</evidence>
<accession>A0ABU8ER24</accession>